<name>A0A562SSQ9_CHIJA</name>
<protein>
    <submittedName>
        <fullName evidence="2">Uncharacterized protein</fullName>
    </submittedName>
</protein>
<keyword evidence="1" id="KW-0472">Membrane</keyword>
<keyword evidence="3" id="KW-1185">Reference proteome</keyword>
<evidence type="ECO:0000313" key="2">
    <source>
        <dbReference type="EMBL" id="TWI84319.1"/>
    </source>
</evidence>
<organism evidence="2 3">
    <name type="scientific">Chitinophaga japonensis</name>
    <name type="common">Flexibacter japonensis</name>
    <dbReference type="NCBI Taxonomy" id="104662"/>
    <lineage>
        <taxon>Bacteria</taxon>
        <taxon>Pseudomonadati</taxon>
        <taxon>Bacteroidota</taxon>
        <taxon>Chitinophagia</taxon>
        <taxon>Chitinophagales</taxon>
        <taxon>Chitinophagaceae</taxon>
        <taxon>Chitinophaga</taxon>
    </lineage>
</organism>
<keyword evidence="1" id="KW-1133">Transmembrane helix</keyword>
<accession>A0A562SSQ9</accession>
<proteinExistence type="predicted"/>
<feature type="transmembrane region" description="Helical" evidence="1">
    <location>
        <begin position="6"/>
        <end position="25"/>
    </location>
</feature>
<evidence type="ECO:0000313" key="3">
    <source>
        <dbReference type="Proteomes" id="UP000316778"/>
    </source>
</evidence>
<evidence type="ECO:0000256" key="1">
    <source>
        <dbReference type="SAM" id="Phobius"/>
    </source>
</evidence>
<dbReference type="EMBL" id="VLLG01000005">
    <property type="protein sequence ID" value="TWI84319.1"/>
    <property type="molecule type" value="Genomic_DNA"/>
</dbReference>
<dbReference type="Proteomes" id="UP000316778">
    <property type="component" value="Unassembled WGS sequence"/>
</dbReference>
<comment type="caution">
    <text evidence="2">The sequence shown here is derived from an EMBL/GenBank/DDBJ whole genome shotgun (WGS) entry which is preliminary data.</text>
</comment>
<keyword evidence="1" id="KW-0812">Transmembrane</keyword>
<reference evidence="2 3" key="1">
    <citation type="journal article" date="2013" name="Stand. Genomic Sci.">
        <title>Genomic Encyclopedia of Type Strains, Phase I: The one thousand microbial genomes (KMG-I) project.</title>
        <authorList>
            <person name="Kyrpides N.C."/>
            <person name="Woyke T."/>
            <person name="Eisen J.A."/>
            <person name="Garrity G."/>
            <person name="Lilburn T.G."/>
            <person name="Beck B.J."/>
            <person name="Whitman W.B."/>
            <person name="Hugenholtz P."/>
            <person name="Klenk H.P."/>
        </authorList>
    </citation>
    <scope>NUCLEOTIDE SEQUENCE [LARGE SCALE GENOMIC DNA]</scope>
    <source>
        <strain evidence="2 3">DSM 13484</strain>
    </source>
</reference>
<sequence>MNKKATNYFSIFALVLHFALIIKMLKKIAYFLFFYELFYRRL</sequence>
<gene>
    <name evidence="2" type="ORF">LX66_4685</name>
</gene>
<dbReference type="AlphaFoldDB" id="A0A562SSQ9"/>